<proteinExistence type="predicted"/>
<reference evidence="1" key="2">
    <citation type="journal article" date="2015" name="Fish Shellfish Immunol.">
        <title>Early steps in the European eel (Anguilla anguilla)-Vibrio vulnificus interaction in the gills: Role of the RtxA13 toxin.</title>
        <authorList>
            <person name="Callol A."/>
            <person name="Pajuelo D."/>
            <person name="Ebbesson L."/>
            <person name="Teles M."/>
            <person name="MacKenzie S."/>
            <person name="Amaro C."/>
        </authorList>
    </citation>
    <scope>NUCLEOTIDE SEQUENCE</scope>
</reference>
<accession>A0A0E9PY13</accession>
<dbReference type="EMBL" id="GBXM01099061">
    <property type="protein sequence ID" value="JAH09516.1"/>
    <property type="molecule type" value="Transcribed_RNA"/>
</dbReference>
<organism evidence="1">
    <name type="scientific">Anguilla anguilla</name>
    <name type="common">European freshwater eel</name>
    <name type="synonym">Muraena anguilla</name>
    <dbReference type="NCBI Taxonomy" id="7936"/>
    <lineage>
        <taxon>Eukaryota</taxon>
        <taxon>Metazoa</taxon>
        <taxon>Chordata</taxon>
        <taxon>Craniata</taxon>
        <taxon>Vertebrata</taxon>
        <taxon>Euteleostomi</taxon>
        <taxon>Actinopterygii</taxon>
        <taxon>Neopterygii</taxon>
        <taxon>Teleostei</taxon>
        <taxon>Anguilliformes</taxon>
        <taxon>Anguillidae</taxon>
        <taxon>Anguilla</taxon>
    </lineage>
</organism>
<sequence length="74" mass="8586">MSCWTSHTVLLAMNLQGLRSTSKTALSAPSLSSQNDRHKMQLKYRLQIRLFRKIRNKKVCSQNDHWETKQNAVA</sequence>
<protein>
    <submittedName>
        <fullName evidence="1">Uncharacterized protein</fullName>
    </submittedName>
</protein>
<dbReference type="AlphaFoldDB" id="A0A0E9PY13"/>
<reference evidence="1" key="1">
    <citation type="submission" date="2014-11" db="EMBL/GenBank/DDBJ databases">
        <authorList>
            <person name="Amaro Gonzalez C."/>
        </authorList>
    </citation>
    <scope>NUCLEOTIDE SEQUENCE</scope>
</reference>
<name>A0A0E9PY13_ANGAN</name>
<evidence type="ECO:0000313" key="1">
    <source>
        <dbReference type="EMBL" id="JAH09516.1"/>
    </source>
</evidence>